<comment type="caution">
    <text evidence="3">The sequence shown here is derived from an EMBL/GenBank/DDBJ whole genome shotgun (WGS) entry which is preliminary data.</text>
</comment>
<accession>A0ABW1D3F0</accession>
<name>A0ABW1D3F0_9ACTN</name>
<keyword evidence="4" id="KW-1185">Reference proteome</keyword>
<feature type="region of interest" description="Disordered" evidence="1">
    <location>
        <begin position="1"/>
        <end position="23"/>
    </location>
</feature>
<proteinExistence type="predicted"/>
<feature type="compositionally biased region" description="Basic and acidic residues" evidence="1">
    <location>
        <begin position="1"/>
        <end position="16"/>
    </location>
</feature>
<sequence length="68" mass="7414">MEDLSGKRYHHARDQGIARSATPEETVTLDLTQGAQVVHVIHTARAEDDAIPEVSESIWPADPRLPAG</sequence>
<protein>
    <submittedName>
        <fullName evidence="3">UTRA domain-containing protein</fullName>
    </submittedName>
</protein>
<dbReference type="Pfam" id="PF07702">
    <property type="entry name" value="UTRA"/>
    <property type="match status" value="1"/>
</dbReference>
<reference evidence="4" key="1">
    <citation type="journal article" date="2019" name="Int. J. Syst. Evol. Microbiol.">
        <title>The Global Catalogue of Microorganisms (GCM) 10K type strain sequencing project: providing services to taxonomists for standard genome sequencing and annotation.</title>
        <authorList>
            <consortium name="The Broad Institute Genomics Platform"/>
            <consortium name="The Broad Institute Genome Sequencing Center for Infectious Disease"/>
            <person name="Wu L."/>
            <person name="Ma J."/>
        </authorList>
    </citation>
    <scope>NUCLEOTIDE SEQUENCE [LARGE SCALE GENOMIC DNA]</scope>
    <source>
        <strain evidence="4">CCUG 53903</strain>
    </source>
</reference>
<dbReference type="InterPro" id="IPR028978">
    <property type="entry name" value="Chorismate_lyase_/UTRA_dom_sf"/>
</dbReference>
<dbReference type="Gene3D" id="3.40.1410.10">
    <property type="entry name" value="Chorismate lyase-like"/>
    <property type="match status" value="1"/>
</dbReference>
<dbReference type="Proteomes" id="UP001596058">
    <property type="component" value="Unassembled WGS sequence"/>
</dbReference>
<dbReference type="EMBL" id="JBHSPA010000082">
    <property type="protein sequence ID" value="MFC5832565.1"/>
    <property type="molecule type" value="Genomic_DNA"/>
</dbReference>
<dbReference type="RefSeq" id="WP_379522005.1">
    <property type="nucleotide sequence ID" value="NZ_JBHSPA010000082.1"/>
</dbReference>
<gene>
    <name evidence="3" type="ORF">ACFPZ3_52670</name>
</gene>
<evidence type="ECO:0000313" key="3">
    <source>
        <dbReference type="EMBL" id="MFC5832565.1"/>
    </source>
</evidence>
<feature type="domain" description="UbiC transcription regulator-associated" evidence="2">
    <location>
        <begin position="2"/>
        <end position="62"/>
    </location>
</feature>
<dbReference type="SUPFAM" id="SSF64288">
    <property type="entry name" value="Chorismate lyase-like"/>
    <property type="match status" value="1"/>
</dbReference>
<organism evidence="3 4">
    <name type="scientific">Nonomuraea insulae</name>
    <dbReference type="NCBI Taxonomy" id="1616787"/>
    <lineage>
        <taxon>Bacteria</taxon>
        <taxon>Bacillati</taxon>
        <taxon>Actinomycetota</taxon>
        <taxon>Actinomycetes</taxon>
        <taxon>Streptosporangiales</taxon>
        <taxon>Streptosporangiaceae</taxon>
        <taxon>Nonomuraea</taxon>
    </lineage>
</organism>
<evidence type="ECO:0000256" key="1">
    <source>
        <dbReference type="SAM" id="MobiDB-lite"/>
    </source>
</evidence>
<dbReference type="InterPro" id="IPR011663">
    <property type="entry name" value="UTRA"/>
</dbReference>
<evidence type="ECO:0000259" key="2">
    <source>
        <dbReference type="Pfam" id="PF07702"/>
    </source>
</evidence>
<evidence type="ECO:0000313" key="4">
    <source>
        <dbReference type="Proteomes" id="UP001596058"/>
    </source>
</evidence>